<keyword evidence="7 13" id="KW-0479">Metal-binding</keyword>
<dbReference type="PRINTS" id="PR00385">
    <property type="entry name" value="P450"/>
</dbReference>
<keyword evidence="12" id="KW-0472">Membrane</keyword>
<name>A0A9P5UFH6_9AGAR</name>
<evidence type="ECO:0000256" key="4">
    <source>
        <dbReference type="ARBA" id="ARBA00010617"/>
    </source>
</evidence>
<evidence type="ECO:0000256" key="2">
    <source>
        <dbReference type="ARBA" id="ARBA00004370"/>
    </source>
</evidence>
<sequence>MHILLQLLSSIGATISLYGLYTLFDYIRFQINSTIKDLPGPSRTHLLWGNTGEIIASDAAVMHEKWVEEYGRTLKYNWIFGLSRLYTMDTKALTHVLMNHYIYQKPEMARYNLTELLGAGVLVTEEDKHRLQRKIMVKIPYISVKTKPCIWPPQIRELTEIFVDKSIELKDVWTSQVVAKGGVARIDVLSSLSKMTLDVIGLAGFNYKFNALGGESNELNKAFSTVFGNGDTRIKLWPLAQALVPILRYLPSQSSPGFKQAKKTMDRIGRNLLDESRTSVQSSGEKAENGTSRDLLSLLVRSNVGGERMSDEDIVAPDHLTEVPTFLVAGHETTATTWALYALVRKPEIQRKLREELFTLSSDAPGMDELNSLPYLDHVVRETLRVHAPVTGTMRVATKDDVIPLGTPFVDKKGVERDSISIQKGQTIFIPILALNRDKSLWGEDAMEFKPERWDKLPEAVTSIPGVWGNLMTFLGGARACIGYRFSLAEMKSLLFILIRNFEFELAVPPEDITAKSTVVQRPRLRSEYDAGSQLPLLVKLYQGA</sequence>
<evidence type="ECO:0000256" key="10">
    <source>
        <dbReference type="ARBA" id="ARBA00023004"/>
    </source>
</evidence>
<comment type="cofactor">
    <cofactor evidence="1 13">
        <name>heme</name>
        <dbReference type="ChEBI" id="CHEBI:30413"/>
    </cofactor>
</comment>
<evidence type="ECO:0000256" key="11">
    <source>
        <dbReference type="ARBA" id="ARBA00023033"/>
    </source>
</evidence>
<evidence type="ECO:0000256" key="7">
    <source>
        <dbReference type="ARBA" id="ARBA00022723"/>
    </source>
</evidence>
<dbReference type="SUPFAM" id="SSF48264">
    <property type="entry name" value="Cytochrome P450"/>
    <property type="match status" value="1"/>
</dbReference>
<evidence type="ECO:0000313" key="15">
    <source>
        <dbReference type="Proteomes" id="UP000772434"/>
    </source>
</evidence>
<keyword evidence="10 13" id="KW-0408">Iron</keyword>
<dbReference type="Gene3D" id="1.10.630.10">
    <property type="entry name" value="Cytochrome P450"/>
    <property type="match status" value="1"/>
</dbReference>
<evidence type="ECO:0000256" key="9">
    <source>
        <dbReference type="ARBA" id="ARBA00023002"/>
    </source>
</evidence>
<comment type="similarity">
    <text evidence="4">Belongs to the cytochrome P450 family.</text>
</comment>
<evidence type="ECO:0000256" key="8">
    <source>
        <dbReference type="ARBA" id="ARBA00022989"/>
    </source>
</evidence>
<keyword evidence="5 13" id="KW-0349">Heme</keyword>
<dbReference type="EMBL" id="JADNRY010000004">
    <property type="protein sequence ID" value="KAF9077282.1"/>
    <property type="molecule type" value="Genomic_DNA"/>
</dbReference>
<dbReference type="InterPro" id="IPR050121">
    <property type="entry name" value="Cytochrome_P450_monoxygenase"/>
</dbReference>
<evidence type="ECO:0000313" key="14">
    <source>
        <dbReference type="EMBL" id="KAF9077282.1"/>
    </source>
</evidence>
<dbReference type="AlphaFoldDB" id="A0A9P5UFH6"/>
<proteinExistence type="inferred from homology"/>
<evidence type="ECO:0000256" key="6">
    <source>
        <dbReference type="ARBA" id="ARBA00022692"/>
    </source>
</evidence>
<keyword evidence="6" id="KW-0812">Transmembrane</keyword>
<dbReference type="OrthoDB" id="1470350at2759"/>
<keyword evidence="8" id="KW-1133">Transmembrane helix</keyword>
<dbReference type="Pfam" id="PF00067">
    <property type="entry name" value="p450"/>
    <property type="match status" value="1"/>
</dbReference>
<evidence type="ECO:0000256" key="3">
    <source>
        <dbReference type="ARBA" id="ARBA00004721"/>
    </source>
</evidence>
<dbReference type="GO" id="GO:0004497">
    <property type="term" value="F:monooxygenase activity"/>
    <property type="evidence" value="ECO:0007669"/>
    <property type="project" value="UniProtKB-KW"/>
</dbReference>
<keyword evidence="15" id="KW-1185">Reference proteome</keyword>
<dbReference type="CDD" id="cd11069">
    <property type="entry name" value="CYP_FUM15-like"/>
    <property type="match status" value="1"/>
</dbReference>
<dbReference type="PRINTS" id="PR00465">
    <property type="entry name" value="EP450IV"/>
</dbReference>
<organism evidence="14 15">
    <name type="scientific">Rhodocollybia butyracea</name>
    <dbReference type="NCBI Taxonomy" id="206335"/>
    <lineage>
        <taxon>Eukaryota</taxon>
        <taxon>Fungi</taxon>
        <taxon>Dikarya</taxon>
        <taxon>Basidiomycota</taxon>
        <taxon>Agaricomycotina</taxon>
        <taxon>Agaricomycetes</taxon>
        <taxon>Agaricomycetidae</taxon>
        <taxon>Agaricales</taxon>
        <taxon>Marasmiineae</taxon>
        <taxon>Omphalotaceae</taxon>
        <taxon>Rhodocollybia</taxon>
    </lineage>
</organism>
<evidence type="ECO:0000256" key="12">
    <source>
        <dbReference type="ARBA" id="ARBA00023136"/>
    </source>
</evidence>
<dbReference type="GO" id="GO:0005506">
    <property type="term" value="F:iron ion binding"/>
    <property type="evidence" value="ECO:0007669"/>
    <property type="project" value="InterPro"/>
</dbReference>
<dbReference type="InterPro" id="IPR002403">
    <property type="entry name" value="Cyt_P450_E_grp-IV"/>
</dbReference>
<dbReference type="Proteomes" id="UP000772434">
    <property type="component" value="Unassembled WGS sequence"/>
</dbReference>
<keyword evidence="11" id="KW-0503">Monooxygenase</keyword>
<gene>
    <name evidence="14" type="ORF">BDP27DRAFT_1379607</name>
</gene>
<dbReference type="GO" id="GO:0016020">
    <property type="term" value="C:membrane"/>
    <property type="evidence" value="ECO:0007669"/>
    <property type="project" value="UniProtKB-SubCell"/>
</dbReference>
<dbReference type="InterPro" id="IPR036396">
    <property type="entry name" value="Cyt_P450_sf"/>
</dbReference>
<evidence type="ECO:0000256" key="1">
    <source>
        <dbReference type="ARBA" id="ARBA00001971"/>
    </source>
</evidence>
<evidence type="ECO:0000256" key="5">
    <source>
        <dbReference type="ARBA" id="ARBA00022617"/>
    </source>
</evidence>
<reference evidence="14" key="1">
    <citation type="submission" date="2020-11" db="EMBL/GenBank/DDBJ databases">
        <authorList>
            <consortium name="DOE Joint Genome Institute"/>
            <person name="Ahrendt S."/>
            <person name="Riley R."/>
            <person name="Andreopoulos W."/>
            <person name="Labutti K."/>
            <person name="Pangilinan J."/>
            <person name="Ruiz-Duenas F.J."/>
            <person name="Barrasa J.M."/>
            <person name="Sanchez-Garcia M."/>
            <person name="Camarero S."/>
            <person name="Miyauchi S."/>
            <person name="Serrano A."/>
            <person name="Linde D."/>
            <person name="Babiker R."/>
            <person name="Drula E."/>
            <person name="Ayuso-Fernandez I."/>
            <person name="Pacheco R."/>
            <person name="Padilla G."/>
            <person name="Ferreira P."/>
            <person name="Barriuso J."/>
            <person name="Kellner H."/>
            <person name="Castanera R."/>
            <person name="Alfaro M."/>
            <person name="Ramirez L."/>
            <person name="Pisabarro A.G."/>
            <person name="Kuo A."/>
            <person name="Tritt A."/>
            <person name="Lipzen A."/>
            <person name="He G."/>
            <person name="Yan M."/>
            <person name="Ng V."/>
            <person name="Cullen D."/>
            <person name="Martin F."/>
            <person name="Rosso M.-N."/>
            <person name="Henrissat B."/>
            <person name="Hibbett D."/>
            <person name="Martinez A.T."/>
            <person name="Grigoriev I.V."/>
        </authorList>
    </citation>
    <scope>NUCLEOTIDE SEQUENCE</scope>
    <source>
        <strain evidence="14">AH 40177</strain>
    </source>
</reference>
<dbReference type="GO" id="GO:0020037">
    <property type="term" value="F:heme binding"/>
    <property type="evidence" value="ECO:0007669"/>
    <property type="project" value="InterPro"/>
</dbReference>
<comment type="pathway">
    <text evidence="3">Secondary metabolite biosynthesis; terpenoid biosynthesis.</text>
</comment>
<protein>
    <submittedName>
        <fullName evidence="14">Cytochrome P450</fullName>
    </submittedName>
</protein>
<dbReference type="PANTHER" id="PTHR24305:SF166">
    <property type="entry name" value="CYTOCHROME P450 12A4, MITOCHONDRIAL-RELATED"/>
    <property type="match status" value="1"/>
</dbReference>
<comment type="subcellular location">
    <subcellularLocation>
        <location evidence="2">Membrane</location>
    </subcellularLocation>
</comment>
<evidence type="ECO:0000256" key="13">
    <source>
        <dbReference type="PIRSR" id="PIRSR602403-1"/>
    </source>
</evidence>
<dbReference type="GO" id="GO:0016705">
    <property type="term" value="F:oxidoreductase activity, acting on paired donors, with incorporation or reduction of molecular oxygen"/>
    <property type="evidence" value="ECO:0007669"/>
    <property type="project" value="InterPro"/>
</dbReference>
<comment type="caution">
    <text evidence="14">The sequence shown here is derived from an EMBL/GenBank/DDBJ whole genome shotgun (WGS) entry which is preliminary data.</text>
</comment>
<keyword evidence="9" id="KW-0560">Oxidoreductase</keyword>
<dbReference type="InterPro" id="IPR001128">
    <property type="entry name" value="Cyt_P450"/>
</dbReference>
<accession>A0A9P5UFH6</accession>
<feature type="binding site" description="axial binding residue" evidence="13">
    <location>
        <position position="481"/>
    </location>
    <ligand>
        <name>heme</name>
        <dbReference type="ChEBI" id="CHEBI:30413"/>
    </ligand>
    <ligandPart>
        <name>Fe</name>
        <dbReference type="ChEBI" id="CHEBI:18248"/>
    </ligandPart>
</feature>
<dbReference type="PANTHER" id="PTHR24305">
    <property type="entry name" value="CYTOCHROME P450"/>
    <property type="match status" value="1"/>
</dbReference>